<organism evidence="3 4">
    <name type="scientific">Aspergillus wentii DTO 134E9</name>
    <dbReference type="NCBI Taxonomy" id="1073089"/>
    <lineage>
        <taxon>Eukaryota</taxon>
        <taxon>Fungi</taxon>
        <taxon>Dikarya</taxon>
        <taxon>Ascomycota</taxon>
        <taxon>Pezizomycotina</taxon>
        <taxon>Eurotiomycetes</taxon>
        <taxon>Eurotiomycetidae</taxon>
        <taxon>Eurotiales</taxon>
        <taxon>Aspergillaceae</taxon>
        <taxon>Aspergillus</taxon>
        <taxon>Aspergillus subgen. Cremei</taxon>
    </lineage>
</organism>
<gene>
    <name evidence="3" type="ORF">ASPWEDRAFT_168875</name>
</gene>
<name>A0A1L9RVN0_ASPWE</name>
<accession>A0A1L9RVN0</accession>
<dbReference type="AlphaFoldDB" id="A0A1L9RVN0"/>
<dbReference type="RefSeq" id="XP_040692687.1">
    <property type="nucleotide sequence ID" value="XM_040830361.1"/>
</dbReference>
<reference evidence="4" key="1">
    <citation type="journal article" date="2017" name="Genome Biol.">
        <title>Comparative genomics reveals high biological diversity and specific adaptations in the industrially and medically important fungal genus Aspergillus.</title>
        <authorList>
            <person name="de Vries R.P."/>
            <person name="Riley R."/>
            <person name="Wiebenga A."/>
            <person name="Aguilar-Osorio G."/>
            <person name="Amillis S."/>
            <person name="Uchima C.A."/>
            <person name="Anderluh G."/>
            <person name="Asadollahi M."/>
            <person name="Askin M."/>
            <person name="Barry K."/>
            <person name="Battaglia E."/>
            <person name="Bayram O."/>
            <person name="Benocci T."/>
            <person name="Braus-Stromeyer S.A."/>
            <person name="Caldana C."/>
            <person name="Canovas D."/>
            <person name="Cerqueira G.C."/>
            <person name="Chen F."/>
            <person name="Chen W."/>
            <person name="Choi C."/>
            <person name="Clum A."/>
            <person name="Dos Santos R.A."/>
            <person name="Damasio A.R."/>
            <person name="Diallinas G."/>
            <person name="Emri T."/>
            <person name="Fekete E."/>
            <person name="Flipphi M."/>
            <person name="Freyberg S."/>
            <person name="Gallo A."/>
            <person name="Gournas C."/>
            <person name="Habgood R."/>
            <person name="Hainaut M."/>
            <person name="Harispe M.L."/>
            <person name="Henrissat B."/>
            <person name="Hilden K.S."/>
            <person name="Hope R."/>
            <person name="Hossain A."/>
            <person name="Karabika E."/>
            <person name="Karaffa L."/>
            <person name="Karanyi Z."/>
            <person name="Krasevec N."/>
            <person name="Kuo A."/>
            <person name="Kusch H."/>
            <person name="LaButti K."/>
            <person name="Lagendijk E.L."/>
            <person name="Lapidus A."/>
            <person name="Levasseur A."/>
            <person name="Lindquist E."/>
            <person name="Lipzen A."/>
            <person name="Logrieco A.F."/>
            <person name="MacCabe A."/>
            <person name="Maekelae M.R."/>
            <person name="Malavazi I."/>
            <person name="Melin P."/>
            <person name="Meyer V."/>
            <person name="Mielnichuk N."/>
            <person name="Miskei M."/>
            <person name="Molnar A.P."/>
            <person name="Mule G."/>
            <person name="Ngan C.Y."/>
            <person name="Orejas M."/>
            <person name="Orosz E."/>
            <person name="Ouedraogo J.P."/>
            <person name="Overkamp K.M."/>
            <person name="Park H.-S."/>
            <person name="Perrone G."/>
            <person name="Piumi F."/>
            <person name="Punt P.J."/>
            <person name="Ram A.F."/>
            <person name="Ramon A."/>
            <person name="Rauscher S."/>
            <person name="Record E."/>
            <person name="Riano-Pachon D.M."/>
            <person name="Robert V."/>
            <person name="Roehrig J."/>
            <person name="Ruller R."/>
            <person name="Salamov A."/>
            <person name="Salih N.S."/>
            <person name="Samson R.A."/>
            <person name="Sandor E."/>
            <person name="Sanguinetti M."/>
            <person name="Schuetze T."/>
            <person name="Sepcic K."/>
            <person name="Shelest E."/>
            <person name="Sherlock G."/>
            <person name="Sophianopoulou V."/>
            <person name="Squina F.M."/>
            <person name="Sun H."/>
            <person name="Susca A."/>
            <person name="Todd R.B."/>
            <person name="Tsang A."/>
            <person name="Unkles S.E."/>
            <person name="van de Wiele N."/>
            <person name="van Rossen-Uffink D."/>
            <person name="Oliveira J.V."/>
            <person name="Vesth T.C."/>
            <person name="Visser J."/>
            <person name="Yu J.-H."/>
            <person name="Zhou M."/>
            <person name="Andersen M.R."/>
            <person name="Archer D.B."/>
            <person name="Baker S.E."/>
            <person name="Benoit I."/>
            <person name="Brakhage A.A."/>
            <person name="Braus G.H."/>
            <person name="Fischer R."/>
            <person name="Frisvad J.C."/>
            <person name="Goldman G.H."/>
            <person name="Houbraken J."/>
            <person name="Oakley B."/>
            <person name="Pocsi I."/>
            <person name="Scazzocchio C."/>
            <person name="Seiboth B."/>
            <person name="vanKuyk P.A."/>
            <person name="Wortman J."/>
            <person name="Dyer P.S."/>
            <person name="Grigoriev I.V."/>
        </authorList>
    </citation>
    <scope>NUCLEOTIDE SEQUENCE [LARGE SCALE GENOMIC DNA]</scope>
    <source>
        <strain evidence="4">DTO 134E9</strain>
    </source>
</reference>
<dbReference type="EMBL" id="KV878210">
    <property type="protein sequence ID" value="OJJ39011.1"/>
    <property type="molecule type" value="Genomic_DNA"/>
</dbReference>
<dbReference type="STRING" id="1073089.A0A1L9RVN0"/>
<keyword evidence="2" id="KW-0812">Transmembrane</keyword>
<evidence type="ECO:0000313" key="4">
    <source>
        <dbReference type="Proteomes" id="UP000184383"/>
    </source>
</evidence>
<protein>
    <submittedName>
        <fullName evidence="3">Uncharacterized protein</fullName>
    </submittedName>
</protein>
<feature type="transmembrane region" description="Helical" evidence="2">
    <location>
        <begin position="128"/>
        <end position="151"/>
    </location>
</feature>
<keyword evidence="4" id="KW-1185">Reference proteome</keyword>
<proteinExistence type="predicted"/>
<keyword evidence="2" id="KW-1133">Transmembrane helix</keyword>
<dbReference type="VEuPathDB" id="FungiDB:ASPWEDRAFT_168875"/>
<keyword evidence="2" id="KW-0472">Membrane</keyword>
<evidence type="ECO:0000256" key="2">
    <source>
        <dbReference type="SAM" id="Phobius"/>
    </source>
</evidence>
<dbReference type="GeneID" id="63746209"/>
<feature type="region of interest" description="Disordered" evidence="1">
    <location>
        <begin position="339"/>
        <end position="376"/>
    </location>
</feature>
<sequence length="400" mass="43932">MIFPFVGLFVSLALWGTFFPVPGLIEPEQSFVKRLSGAMGATAMVKGVYDLAEVISSAYMDDHLHNDSVYVNLAGFESLVDHVNPLNTSTETSLSVVYPLWEEVDQRPVVNITVRDSPRRQTYLSPMACLLFALFVVFYTMGFATFMVFLWRGIVSLCAYTPGEVTEKPDRCFGGVPKVVHYLATDRALSLYEEMETLVEGSQSSELIKSGPLVTSPASSGTVALSTMQPALTVSILREVEKAISRQHRQRELAVVSELDFRTAKGQEDCTPISAADVTLTTATPDPSDVIGSDALRSPRQWALVVRRPENLASVLVLQLACALLASWERYTVSVVPDSPGGEAAEEQELEAEGGTSPASRRRKRPSQAKRKRYARRLREAQDELFEEAAQALSTARSGN</sequence>
<feature type="compositionally biased region" description="Basic residues" evidence="1">
    <location>
        <begin position="360"/>
        <end position="376"/>
    </location>
</feature>
<dbReference type="Proteomes" id="UP000184383">
    <property type="component" value="Unassembled WGS sequence"/>
</dbReference>
<dbReference type="OrthoDB" id="4458647at2759"/>
<evidence type="ECO:0000313" key="3">
    <source>
        <dbReference type="EMBL" id="OJJ39011.1"/>
    </source>
</evidence>
<evidence type="ECO:0000256" key="1">
    <source>
        <dbReference type="SAM" id="MobiDB-lite"/>
    </source>
</evidence>
<feature type="transmembrane region" description="Helical" evidence="2">
    <location>
        <begin position="6"/>
        <end position="25"/>
    </location>
</feature>